<comment type="caution">
    <text evidence="4">The sequence shown here is derived from an EMBL/GenBank/DDBJ whole genome shotgun (WGS) entry which is preliminary data.</text>
</comment>
<keyword evidence="2" id="KW-0472">Membrane</keyword>
<dbReference type="EMBL" id="JACXZA010000001">
    <property type="protein sequence ID" value="MBD3917909.1"/>
    <property type="molecule type" value="Genomic_DNA"/>
</dbReference>
<dbReference type="Pfam" id="PF13490">
    <property type="entry name" value="zf-HC2"/>
    <property type="match status" value="1"/>
</dbReference>
<accession>A0ABR8MTQ9</accession>
<dbReference type="InterPro" id="IPR027383">
    <property type="entry name" value="Znf_put"/>
</dbReference>
<proteinExistence type="predicted"/>
<sequence>MNCQEVMAYMQRQLDHDLEDHEAEVLFAHIRHCSDCADTFERLKRLSLELENLPKVVPAFSLVDAIMPQLDQLVPEISAAVAEPNQPAETGVTNRRTSRKREGGWLRNVSWTAIGGVVTAGIVVGLVLVFANPVTPSKSGDTAELKSMDMATATADSAASFTESAPDAAADSEKVHIQSPEVSTKSAAKENGRSVTDNQASTSDPDAAQKYSVQSPYADLPADTSVTNEYEVAPPKQSIADESKNVANATGTAGSESLDKKDSMAQIVKDQYGEPMAITSTGNSQDADISNVLVSPNGKLSTAIVDQAVFVYSVQEGTVLLDSGKFTGEIGSLTWSDDSVSLFFVVKDQDGNTTRYKINTKDWSVEKQ</sequence>
<evidence type="ECO:0000256" key="2">
    <source>
        <dbReference type="SAM" id="Phobius"/>
    </source>
</evidence>
<protein>
    <submittedName>
        <fullName evidence="4">Zf-HC2 domain-containing protein</fullName>
    </submittedName>
</protein>
<keyword evidence="2" id="KW-1133">Transmembrane helix</keyword>
<feature type="compositionally biased region" description="Polar residues" evidence="1">
    <location>
        <begin position="245"/>
        <end position="255"/>
    </location>
</feature>
<keyword evidence="2" id="KW-0812">Transmembrane</keyword>
<evidence type="ECO:0000256" key="1">
    <source>
        <dbReference type="SAM" id="MobiDB-lite"/>
    </source>
</evidence>
<feature type="region of interest" description="Disordered" evidence="1">
    <location>
        <begin position="158"/>
        <end position="260"/>
    </location>
</feature>
<evidence type="ECO:0000259" key="3">
    <source>
        <dbReference type="Pfam" id="PF13490"/>
    </source>
</evidence>
<dbReference type="Proteomes" id="UP000609346">
    <property type="component" value="Unassembled WGS sequence"/>
</dbReference>
<feature type="compositionally biased region" description="Polar residues" evidence="1">
    <location>
        <begin position="193"/>
        <end position="204"/>
    </location>
</feature>
<reference evidence="4 5" key="1">
    <citation type="submission" date="2020-09" db="EMBL/GenBank/DDBJ databases">
        <title>Paenibacillus sp. strain PR3 16S rRNA gene Genome sequencing and assembly.</title>
        <authorList>
            <person name="Kim J."/>
        </authorList>
    </citation>
    <scope>NUCLEOTIDE SEQUENCE [LARGE SCALE GENOMIC DNA]</scope>
    <source>
        <strain evidence="4 5">PR3</strain>
    </source>
</reference>
<evidence type="ECO:0000313" key="4">
    <source>
        <dbReference type="EMBL" id="MBD3917909.1"/>
    </source>
</evidence>
<organism evidence="4 5">
    <name type="scientific">Paenibacillus terricola</name>
    <dbReference type="NCBI Taxonomy" id="2763503"/>
    <lineage>
        <taxon>Bacteria</taxon>
        <taxon>Bacillati</taxon>
        <taxon>Bacillota</taxon>
        <taxon>Bacilli</taxon>
        <taxon>Bacillales</taxon>
        <taxon>Paenibacillaceae</taxon>
        <taxon>Paenibacillus</taxon>
    </lineage>
</organism>
<keyword evidence="5" id="KW-1185">Reference proteome</keyword>
<dbReference type="RefSeq" id="WP_191202163.1">
    <property type="nucleotide sequence ID" value="NZ_JACXZA010000001.1"/>
</dbReference>
<evidence type="ECO:0000313" key="5">
    <source>
        <dbReference type="Proteomes" id="UP000609346"/>
    </source>
</evidence>
<feature type="transmembrane region" description="Helical" evidence="2">
    <location>
        <begin position="109"/>
        <end position="131"/>
    </location>
</feature>
<feature type="domain" description="Putative zinc-finger" evidence="3">
    <location>
        <begin position="3"/>
        <end position="37"/>
    </location>
</feature>
<gene>
    <name evidence="4" type="ORF">H8B09_04020</name>
</gene>
<name>A0ABR8MTQ9_9BACL</name>